<proteinExistence type="predicted"/>
<accession>A0A1V4A611</accession>
<dbReference type="NCBIfam" id="NF033532">
    <property type="entry name" value="lone7para_assoc"/>
    <property type="match status" value="1"/>
</dbReference>
<keyword evidence="3" id="KW-1185">Reference proteome</keyword>
<dbReference type="OrthoDB" id="5164467at2"/>
<evidence type="ECO:0000313" key="2">
    <source>
        <dbReference type="EMBL" id="OON76207.1"/>
    </source>
</evidence>
<dbReference type="Proteomes" id="UP000190539">
    <property type="component" value="Unassembled WGS sequence"/>
</dbReference>
<gene>
    <name evidence="2" type="ORF">B1H18_21540</name>
</gene>
<feature type="compositionally biased region" description="Polar residues" evidence="1">
    <location>
        <begin position="1"/>
        <end position="13"/>
    </location>
</feature>
<feature type="region of interest" description="Disordered" evidence="1">
    <location>
        <begin position="1"/>
        <end position="69"/>
    </location>
</feature>
<dbReference type="EMBL" id="MVFC01000019">
    <property type="protein sequence ID" value="OON76207.1"/>
    <property type="molecule type" value="Genomic_DNA"/>
</dbReference>
<sequence length="254" mass="26851">MANPPETNGSEQEPGNRVPGAPDAGDASGTGADAAGADAATGTDGTDEEAPVLVRPGEPGFPPPPEGMVEAAKLAPDHWLNVVDQAWRSPEGEEPPSWAMLGRWRSDETGEIVEWEWNPDYRPSPERMGWNDPVGPADAACQLAATGYGPEDDVARALVGAEIAVCLDDEGKPSVTETPDGVSAVAVFANAPDLDADQLPPHEMMRVRDLLEKLRAEEEVLFLSSSAPVALLIEKSALRRFQNDGSDNGRVQGP</sequence>
<dbReference type="AlphaFoldDB" id="A0A1V4A611"/>
<evidence type="ECO:0000256" key="1">
    <source>
        <dbReference type="SAM" id="MobiDB-lite"/>
    </source>
</evidence>
<dbReference type="RefSeq" id="WP_107502927.1">
    <property type="nucleotide sequence ID" value="NZ_CP045178.1"/>
</dbReference>
<evidence type="ECO:0000313" key="3">
    <source>
        <dbReference type="Proteomes" id="UP000190539"/>
    </source>
</evidence>
<organism evidence="2 3">
    <name type="scientific">Streptomyces tsukubensis</name>
    <dbReference type="NCBI Taxonomy" id="83656"/>
    <lineage>
        <taxon>Bacteria</taxon>
        <taxon>Bacillati</taxon>
        <taxon>Actinomycetota</taxon>
        <taxon>Actinomycetes</taxon>
        <taxon>Kitasatosporales</taxon>
        <taxon>Streptomycetaceae</taxon>
        <taxon>Streptomyces</taxon>
    </lineage>
</organism>
<reference evidence="2 3" key="1">
    <citation type="submission" date="2017-02" db="EMBL/GenBank/DDBJ databases">
        <title>Draft Genome Sequence of Streptomyces tsukubaensis F601, a Producer of the immunosuppressant tacrolimus FK506.</title>
        <authorList>
            <person name="Zong G."/>
            <person name="Zhong C."/>
            <person name="Fu J."/>
            <person name="Qin R."/>
            <person name="Cao G."/>
        </authorList>
    </citation>
    <scope>NUCLEOTIDE SEQUENCE [LARGE SCALE GENOMIC DNA]</scope>
    <source>
        <strain evidence="2 3">F601</strain>
    </source>
</reference>
<comment type="caution">
    <text evidence="2">The sequence shown here is derived from an EMBL/GenBank/DDBJ whole genome shotgun (WGS) entry which is preliminary data.</text>
</comment>
<feature type="compositionally biased region" description="Low complexity" evidence="1">
    <location>
        <begin position="20"/>
        <end position="44"/>
    </location>
</feature>
<dbReference type="InterPro" id="IPR047659">
    <property type="entry name" value="T7SS_assoc"/>
</dbReference>
<name>A0A1V4A611_9ACTN</name>
<evidence type="ECO:0008006" key="4">
    <source>
        <dbReference type="Google" id="ProtNLM"/>
    </source>
</evidence>
<protein>
    <recommendedName>
        <fullName evidence="4">Type VII secretion system-associated protein</fullName>
    </recommendedName>
</protein>
<dbReference type="STRING" id="83656.B1H18_21540"/>